<evidence type="ECO:0000256" key="1">
    <source>
        <dbReference type="SAM" id="SignalP"/>
    </source>
</evidence>
<dbReference type="Proteomes" id="UP000054843">
    <property type="component" value="Unassembled WGS sequence"/>
</dbReference>
<proteinExistence type="predicted"/>
<keyword evidence="1" id="KW-0732">Signal</keyword>
<evidence type="ECO:0000313" key="2">
    <source>
        <dbReference type="EMBL" id="KRZ75822.1"/>
    </source>
</evidence>
<name>A0A0V1MWE9_9BILA</name>
<feature type="signal peptide" evidence="1">
    <location>
        <begin position="1"/>
        <end position="18"/>
    </location>
</feature>
<dbReference type="AlphaFoldDB" id="A0A0V1MWE9"/>
<accession>A0A0V1MWE9</accession>
<feature type="chain" id="PRO_5006882905" evidence="1">
    <location>
        <begin position="19"/>
        <end position="130"/>
    </location>
</feature>
<keyword evidence="3" id="KW-1185">Reference proteome</keyword>
<organism evidence="2 3">
    <name type="scientific">Trichinella papuae</name>
    <dbReference type="NCBI Taxonomy" id="268474"/>
    <lineage>
        <taxon>Eukaryota</taxon>
        <taxon>Metazoa</taxon>
        <taxon>Ecdysozoa</taxon>
        <taxon>Nematoda</taxon>
        <taxon>Enoplea</taxon>
        <taxon>Dorylaimia</taxon>
        <taxon>Trichinellida</taxon>
        <taxon>Trichinellidae</taxon>
        <taxon>Trichinella</taxon>
    </lineage>
</organism>
<dbReference type="EMBL" id="JYDO01000034">
    <property type="protein sequence ID" value="KRZ75822.1"/>
    <property type="molecule type" value="Genomic_DNA"/>
</dbReference>
<sequence>MSFFLEIILVWNFSLIKAKQNTWTAGVSIPVPLACKASALPFELAALLDSASNLLGYKKNKFKSATESRLCVKQANDRIAVARIVFLTSERISVEDLNVRGVIDAEFGGTLNWRKDLPLIVDPCAATTVE</sequence>
<reference evidence="2 3" key="1">
    <citation type="submission" date="2015-01" db="EMBL/GenBank/DDBJ databases">
        <title>Evolution of Trichinella species and genotypes.</title>
        <authorList>
            <person name="Korhonen P.K."/>
            <person name="Edoardo P."/>
            <person name="Giuseppe L.R."/>
            <person name="Gasser R.B."/>
        </authorList>
    </citation>
    <scope>NUCLEOTIDE SEQUENCE [LARGE SCALE GENOMIC DNA]</scope>
    <source>
        <strain evidence="2">ISS1980</strain>
    </source>
</reference>
<protein>
    <submittedName>
        <fullName evidence="2">Uncharacterized protein</fullName>
    </submittedName>
</protein>
<comment type="caution">
    <text evidence="2">The sequence shown here is derived from an EMBL/GenBank/DDBJ whole genome shotgun (WGS) entry which is preliminary data.</text>
</comment>
<dbReference type="OrthoDB" id="10306301at2759"/>
<gene>
    <name evidence="2" type="ORF">T10_7703</name>
</gene>
<evidence type="ECO:0000313" key="3">
    <source>
        <dbReference type="Proteomes" id="UP000054843"/>
    </source>
</evidence>